<gene>
    <name evidence="1" type="ORF">V5799_004374</name>
</gene>
<proteinExistence type="predicted"/>
<evidence type="ECO:0000313" key="2">
    <source>
        <dbReference type="Proteomes" id="UP001321473"/>
    </source>
</evidence>
<name>A0AAQ4D6A4_AMBAM</name>
<dbReference type="AlphaFoldDB" id="A0AAQ4D6A4"/>
<reference evidence="1 2" key="1">
    <citation type="journal article" date="2023" name="Arcadia Sci">
        <title>De novo assembly of a long-read Amblyomma americanum tick genome.</title>
        <authorList>
            <person name="Chou S."/>
            <person name="Poskanzer K.E."/>
            <person name="Rollins M."/>
            <person name="Thuy-Boun P.S."/>
        </authorList>
    </citation>
    <scope>NUCLEOTIDE SEQUENCE [LARGE SCALE GENOMIC DNA]</scope>
    <source>
        <strain evidence="1">F_SG_1</strain>
        <tissue evidence="1">Salivary glands</tissue>
    </source>
</reference>
<protein>
    <submittedName>
        <fullName evidence="1">Uncharacterized protein</fullName>
    </submittedName>
</protein>
<dbReference type="Proteomes" id="UP001321473">
    <property type="component" value="Unassembled WGS sequence"/>
</dbReference>
<keyword evidence="2" id="KW-1185">Reference proteome</keyword>
<sequence length="146" mass="15901">MTQLLQALARYVHLRCRQPAPGGGRFGEAPRALGRPCRRVVRCRLPLTDGGNDDNPSEEVSLTRILIPVAGLLGADVLLAVATPDDGTGVRFAIQREKLQGVLSAACLQWTPSTFDVTRPIERIVFSLKTPTCLHGALNRPPFSYQ</sequence>
<accession>A0AAQ4D6A4</accession>
<evidence type="ECO:0000313" key="1">
    <source>
        <dbReference type="EMBL" id="KAK8757994.1"/>
    </source>
</evidence>
<comment type="caution">
    <text evidence="1">The sequence shown here is derived from an EMBL/GenBank/DDBJ whole genome shotgun (WGS) entry which is preliminary data.</text>
</comment>
<dbReference type="EMBL" id="JARKHS020034607">
    <property type="protein sequence ID" value="KAK8757994.1"/>
    <property type="molecule type" value="Genomic_DNA"/>
</dbReference>
<organism evidence="1 2">
    <name type="scientific">Amblyomma americanum</name>
    <name type="common">Lone star tick</name>
    <dbReference type="NCBI Taxonomy" id="6943"/>
    <lineage>
        <taxon>Eukaryota</taxon>
        <taxon>Metazoa</taxon>
        <taxon>Ecdysozoa</taxon>
        <taxon>Arthropoda</taxon>
        <taxon>Chelicerata</taxon>
        <taxon>Arachnida</taxon>
        <taxon>Acari</taxon>
        <taxon>Parasitiformes</taxon>
        <taxon>Ixodida</taxon>
        <taxon>Ixodoidea</taxon>
        <taxon>Ixodidae</taxon>
        <taxon>Amblyomminae</taxon>
        <taxon>Amblyomma</taxon>
    </lineage>
</organism>